<evidence type="ECO:0000313" key="6">
    <source>
        <dbReference type="EMBL" id="RJX75191.1"/>
    </source>
</evidence>
<accession>A0A3A6RET8</accession>
<dbReference type="EMBL" id="QVMU01000001">
    <property type="protein sequence ID" value="RJX75191.1"/>
    <property type="molecule type" value="Genomic_DNA"/>
</dbReference>
<dbReference type="Pfam" id="PF00465">
    <property type="entry name" value="Fe-ADH"/>
    <property type="match status" value="1"/>
</dbReference>
<dbReference type="Pfam" id="PF25137">
    <property type="entry name" value="ADH_Fe_C"/>
    <property type="match status" value="1"/>
</dbReference>
<dbReference type="SUPFAM" id="SSF56796">
    <property type="entry name" value="Dehydroquinate synthase-like"/>
    <property type="match status" value="1"/>
</dbReference>
<dbReference type="InterPro" id="IPR056798">
    <property type="entry name" value="ADH_Fe_C"/>
</dbReference>
<dbReference type="GO" id="GO:0004022">
    <property type="term" value="F:alcohol dehydrogenase (NAD+) activity"/>
    <property type="evidence" value="ECO:0007669"/>
    <property type="project" value="TreeGrafter"/>
</dbReference>
<keyword evidence="7" id="KW-1185">Reference proteome</keyword>
<dbReference type="PROSITE" id="PS00913">
    <property type="entry name" value="ADH_IRON_1"/>
    <property type="match status" value="1"/>
</dbReference>
<name>A0A3A6RET8_9VIBR</name>
<dbReference type="PROSITE" id="PS00060">
    <property type="entry name" value="ADH_IRON_2"/>
    <property type="match status" value="1"/>
</dbReference>
<evidence type="ECO:0000259" key="4">
    <source>
        <dbReference type="Pfam" id="PF00465"/>
    </source>
</evidence>
<organism evidence="6 7">
    <name type="scientific">Vibrio sinensis</name>
    <dbReference type="NCBI Taxonomy" id="2302434"/>
    <lineage>
        <taxon>Bacteria</taxon>
        <taxon>Pseudomonadati</taxon>
        <taxon>Pseudomonadota</taxon>
        <taxon>Gammaproteobacteria</taxon>
        <taxon>Vibrionales</taxon>
        <taxon>Vibrionaceae</taxon>
        <taxon>Vibrio</taxon>
    </lineage>
</organism>
<dbReference type="Gene3D" id="3.40.50.1970">
    <property type="match status" value="1"/>
</dbReference>
<dbReference type="PANTHER" id="PTHR11496">
    <property type="entry name" value="ALCOHOL DEHYDROGENASE"/>
    <property type="match status" value="1"/>
</dbReference>
<dbReference type="RefSeq" id="WP_120028947.1">
    <property type="nucleotide sequence ID" value="NZ_QVMU01000001.1"/>
</dbReference>
<dbReference type="InterPro" id="IPR018211">
    <property type="entry name" value="ADH_Fe_CS"/>
</dbReference>
<reference evidence="6 7" key="1">
    <citation type="submission" date="2018-08" db="EMBL/GenBank/DDBJ databases">
        <title>Vibrio isolated from the Eastern China Marginal Seas.</title>
        <authorList>
            <person name="Li Y."/>
        </authorList>
    </citation>
    <scope>NUCLEOTIDE SEQUENCE [LARGE SCALE GENOMIC DNA]</scope>
    <source>
        <strain evidence="6 7">BEI233</strain>
    </source>
</reference>
<keyword evidence="3" id="KW-0560">Oxidoreductase</keyword>
<dbReference type="Gene3D" id="1.20.1090.10">
    <property type="entry name" value="Dehydroquinate synthase-like - alpha domain"/>
    <property type="match status" value="1"/>
</dbReference>
<dbReference type="Proteomes" id="UP000273252">
    <property type="component" value="Unassembled WGS sequence"/>
</dbReference>
<comment type="cofactor">
    <cofactor evidence="1">
        <name>Fe cation</name>
        <dbReference type="ChEBI" id="CHEBI:24875"/>
    </cofactor>
</comment>
<sequence length="365" mass="39225">MITFSIPTEVQIGDASQLLSDLNGKRILIVCDSFLANSENLKEICHSLSSRNKIELFTKVKPDPTASDIAVGIRELQLFKPNTLIAYGGGSAIDLAKAINHTLVNFGYDKLSLIAIPTTSGTGSEVTNASVISIPERNQKIPLFDRSLLPERAILDAKQTFTVPSQVTVATGIDVLTHAIEAIVGINASHFSDALAEKAAGLVFQYLALATIEPNNEQARSGLLNASCLAGIAFNHAGLGLAHAIAHQIGATMHVPHGRANGLVLLPVIRFNSHSTQAAARYARLARTLGFASSYENDLQCVERLIEAICRLYEQVGFDVSSVVDEAEKQQHIQHMTDCVLNDITLTTNPIQPKRSCVEAIIAAL</sequence>
<comment type="similarity">
    <text evidence="2">Belongs to the iron-containing alcohol dehydrogenase family.</text>
</comment>
<evidence type="ECO:0000256" key="2">
    <source>
        <dbReference type="ARBA" id="ARBA00007358"/>
    </source>
</evidence>
<feature type="domain" description="Alcohol dehydrogenase iron-type/glycerol dehydrogenase GldA" evidence="4">
    <location>
        <begin position="12"/>
        <end position="156"/>
    </location>
</feature>
<protein>
    <submittedName>
        <fullName evidence="6">Iron-containing alcohol dehydrogenase</fullName>
    </submittedName>
</protein>
<dbReference type="OrthoDB" id="9815791at2"/>
<dbReference type="FunFam" id="1.20.1090.10:FF:000001">
    <property type="entry name" value="Aldehyde-alcohol dehydrogenase"/>
    <property type="match status" value="1"/>
</dbReference>
<dbReference type="AlphaFoldDB" id="A0A3A6RET8"/>
<evidence type="ECO:0000256" key="1">
    <source>
        <dbReference type="ARBA" id="ARBA00001962"/>
    </source>
</evidence>
<comment type="caution">
    <text evidence="6">The sequence shown here is derived from an EMBL/GenBank/DDBJ whole genome shotgun (WGS) entry which is preliminary data.</text>
</comment>
<evidence type="ECO:0000259" key="5">
    <source>
        <dbReference type="Pfam" id="PF25137"/>
    </source>
</evidence>
<evidence type="ECO:0000256" key="3">
    <source>
        <dbReference type="ARBA" id="ARBA00023002"/>
    </source>
</evidence>
<gene>
    <name evidence="6" type="ORF">DZ860_00445</name>
</gene>
<dbReference type="FunFam" id="3.40.50.1970:FF:000003">
    <property type="entry name" value="Alcohol dehydrogenase, iron-containing"/>
    <property type="match status" value="1"/>
</dbReference>
<dbReference type="InterPro" id="IPR001670">
    <property type="entry name" value="ADH_Fe/GldA"/>
</dbReference>
<dbReference type="GO" id="GO:0046872">
    <property type="term" value="F:metal ion binding"/>
    <property type="evidence" value="ECO:0007669"/>
    <property type="project" value="InterPro"/>
</dbReference>
<evidence type="ECO:0000313" key="7">
    <source>
        <dbReference type="Proteomes" id="UP000273252"/>
    </source>
</evidence>
<dbReference type="PANTHER" id="PTHR11496:SF83">
    <property type="entry name" value="HYDROXYACID-OXOACID TRANSHYDROGENASE, MITOCHONDRIAL"/>
    <property type="match status" value="1"/>
</dbReference>
<dbReference type="InterPro" id="IPR039697">
    <property type="entry name" value="Alcohol_dehydrogenase_Fe"/>
</dbReference>
<feature type="domain" description="Fe-containing alcohol dehydrogenase-like C-terminal" evidence="5">
    <location>
        <begin position="168"/>
        <end position="364"/>
    </location>
</feature>
<proteinExistence type="inferred from homology"/>